<dbReference type="Pfam" id="PF00535">
    <property type="entry name" value="Glycos_transf_2"/>
    <property type="match status" value="1"/>
</dbReference>
<gene>
    <name evidence="2" type="ORF">F6X42_34420</name>
</gene>
<feature type="domain" description="Glycosyltransferase 2-like" evidence="1">
    <location>
        <begin position="170"/>
        <end position="333"/>
    </location>
</feature>
<proteinExistence type="predicted"/>
<dbReference type="InterPro" id="IPR029044">
    <property type="entry name" value="Nucleotide-diphossugar_trans"/>
</dbReference>
<accession>A0ABR7PZ06</accession>
<dbReference type="EMBL" id="VZQQ01000055">
    <property type="protein sequence ID" value="MBC8751446.1"/>
    <property type="molecule type" value="Genomic_DNA"/>
</dbReference>
<organism evidence="2 3">
    <name type="scientific">Paraburkholderia podalyriae</name>
    <dbReference type="NCBI Taxonomy" id="1938811"/>
    <lineage>
        <taxon>Bacteria</taxon>
        <taxon>Pseudomonadati</taxon>
        <taxon>Pseudomonadota</taxon>
        <taxon>Betaproteobacteria</taxon>
        <taxon>Burkholderiales</taxon>
        <taxon>Burkholderiaceae</taxon>
        <taxon>Paraburkholderia</taxon>
    </lineage>
</organism>
<comment type="caution">
    <text evidence="2">The sequence shown here is derived from an EMBL/GenBank/DDBJ whole genome shotgun (WGS) entry which is preliminary data.</text>
</comment>
<reference evidence="2 3" key="1">
    <citation type="submission" date="2019-09" db="EMBL/GenBank/DDBJ databases">
        <title>Paraburkholderia podalyriae sp. nov., A South African Podalyria-associated rhizobium.</title>
        <authorList>
            <person name="Mavima L."/>
            <person name="Beukes C.W."/>
            <person name="Palmer M."/>
            <person name="De Meyer S.E."/>
            <person name="James E.K."/>
            <person name="Maluk M."/>
            <person name="Avontuur J.R."/>
            <person name="Chan W.Y."/>
            <person name="Venter S.N."/>
            <person name="Steenkamp E.T."/>
        </authorList>
    </citation>
    <scope>NUCLEOTIDE SEQUENCE [LARGE SCALE GENOMIC DNA]</scope>
    <source>
        <strain evidence="2 3">WC7.3b</strain>
    </source>
</reference>
<name>A0ABR7PZ06_9BURK</name>
<dbReference type="PANTHER" id="PTHR22916">
    <property type="entry name" value="GLYCOSYLTRANSFERASE"/>
    <property type="match status" value="1"/>
</dbReference>
<dbReference type="InterPro" id="IPR001173">
    <property type="entry name" value="Glyco_trans_2-like"/>
</dbReference>
<evidence type="ECO:0000313" key="3">
    <source>
        <dbReference type="Proteomes" id="UP000736373"/>
    </source>
</evidence>
<evidence type="ECO:0000313" key="2">
    <source>
        <dbReference type="EMBL" id="MBC8751446.1"/>
    </source>
</evidence>
<dbReference type="CDD" id="cd00761">
    <property type="entry name" value="Glyco_tranf_GTA_type"/>
    <property type="match status" value="1"/>
</dbReference>
<dbReference type="SUPFAM" id="SSF53448">
    <property type="entry name" value="Nucleotide-diphospho-sugar transferases"/>
    <property type="match status" value="1"/>
</dbReference>
<evidence type="ECO:0000259" key="1">
    <source>
        <dbReference type="Pfam" id="PF00535"/>
    </source>
</evidence>
<keyword evidence="3" id="KW-1185">Reference proteome</keyword>
<dbReference type="RefSeq" id="WP_187638373.1">
    <property type="nucleotide sequence ID" value="NZ_VZQQ01000055.1"/>
</dbReference>
<protein>
    <submittedName>
        <fullName evidence="2">Glycosyltransferase family 2 protein</fullName>
    </submittedName>
</protein>
<sequence>MSVRLPVVLFMPDAKSRIRHFYKCEIMGADSSVVSRGSSDDKAPGYVELIKAMPSTNALLLFQVKEFFADRYVAKDGKTQGRKLPPGSTMRPWFNKRGTEFIQIAEGSAVVNGVAVSQGEVVRVDTGEIVSVSAEKGCVITSHIYPYVRHLTHRVHESVDSSSLSGPLVSIIVIAKNIENYIAHCISSCLNQTYKNLQIIVVDDGSKDHTLEKARSMAKYDSRIEVHSQPLGVNGVRKFGIRQARGNFCMLADGDDWLREDAVEKLVAVAHERSSECVAFGFDHYNDKTGAVWDPIYPAGVHLKSPPFYYEKSDRTAFENSHYHHTVWMYFFSSRLKEVALNSLMDIHLYEDLPFYLTLMQHAANPSLCNYLLYHYRRDRAGQATGNWVQVNATQKRVCLDLSVKHTLSLTAPDDWFHRLILMYKVKKIVDYEIESVVLQKDKEAETGWRNLWLHLLRLFPKDLENRIMVHAIKDDFRTAHNIETNNGMQLRRWLRARIK</sequence>
<dbReference type="Proteomes" id="UP000736373">
    <property type="component" value="Unassembled WGS sequence"/>
</dbReference>
<dbReference type="PANTHER" id="PTHR22916:SF3">
    <property type="entry name" value="UDP-GLCNAC:BETAGAL BETA-1,3-N-ACETYLGLUCOSAMINYLTRANSFERASE-LIKE PROTEIN 1"/>
    <property type="match status" value="1"/>
</dbReference>
<dbReference type="Gene3D" id="3.90.550.10">
    <property type="entry name" value="Spore Coat Polysaccharide Biosynthesis Protein SpsA, Chain A"/>
    <property type="match status" value="1"/>
</dbReference>